<proteinExistence type="predicted"/>
<evidence type="ECO:0000313" key="2">
    <source>
        <dbReference type="EMBL" id="RWR77789.1"/>
    </source>
</evidence>
<feature type="region of interest" description="Disordered" evidence="1">
    <location>
        <begin position="407"/>
        <end position="470"/>
    </location>
</feature>
<dbReference type="PANTHER" id="PTHR35507:SF1">
    <property type="entry name" value="TMF_TATA_BD DOMAIN-CONTAINING PROTEIN"/>
    <property type="match status" value="1"/>
</dbReference>
<dbReference type="STRING" id="337451.A0A3S3MDH6"/>
<reference evidence="2 3" key="1">
    <citation type="journal article" date="2019" name="Nat. Plants">
        <title>Stout camphor tree genome fills gaps in understanding of flowering plant genome evolution.</title>
        <authorList>
            <person name="Chaw S.M."/>
            <person name="Liu Y.C."/>
            <person name="Wu Y.W."/>
            <person name="Wang H.Y."/>
            <person name="Lin C.I."/>
            <person name="Wu C.S."/>
            <person name="Ke H.M."/>
            <person name="Chang L.Y."/>
            <person name="Hsu C.Y."/>
            <person name="Yang H.T."/>
            <person name="Sudianto E."/>
            <person name="Hsu M.H."/>
            <person name="Wu K.P."/>
            <person name="Wang L.N."/>
            <person name="Leebens-Mack J.H."/>
            <person name="Tsai I.J."/>
        </authorList>
    </citation>
    <scope>NUCLEOTIDE SEQUENCE [LARGE SCALE GENOMIC DNA]</scope>
    <source>
        <strain evidence="3">cv. Chaw 1501</strain>
        <tissue evidence="2">Young leaves</tissue>
    </source>
</reference>
<feature type="compositionally biased region" description="Basic and acidic residues" evidence="1">
    <location>
        <begin position="355"/>
        <end position="364"/>
    </location>
</feature>
<evidence type="ECO:0000256" key="1">
    <source>
        <dbReference type="SAM" id="MobiDB-lite"/>
    </source>
</evidence>
<gene>
    <name evidence="2" type="ORF">CKAN_00629000</name>
</gene>
<comment type="caution">
    <text evidence="2">The sequence shown here is derived from an EMBL/GenBank/DDBJ whole genome shotgun (WGS) entry which is preliminary data.</text>
</comment>
<feature type="compositionally biased region" description="Basic and acidic residues" evidence="1">
    <location>
        <begin position="373"/>
        <end position="383"/>
    </location>
</feature>
<dbReference type="Proteomes" id="UP000283530">
    <property type="component" value="Unassembled WGS sequence"/>
</dbReference>
<dbReference type="PANTHER" id="PTHR35507">
    <property type="entry name" value="OS09G0488600 PROTEIN"/>
    <property type="match status" value="1"/>
</dbReference>
<organism evidence="2 3">
    <name type="scientific">Cinnamomum micranthum f. kanehirae</name>
    <dbReference type="NCBI Taxonomy" id="337451"/>
    <lineage>
        <taxon>Eukaryota</taxon>
        <taxon>Viridiplantae</taxon>
        <taxon>Streptophyta</taxon>
        <taxon>Embryophyta</taxon>
        <taxon>Tracheophyta</taxon>
        <taxon>Spermatophyta</taxon>
        <taxon>Magnoliopsida</taxon>
        <taxon>Magnoliidae</taxon>
        <taxon>Laurales</taxon>
        <taxon>Lauraceae</taxon>
        <taxon>Cinnamomum</taxon>
    </lineage>
</organism>
<sequence length="470" mass="52456">MENAGSESPCFASAAAALVSLPYSAAHSPSPRRLSTNFRHHRCPVPASRRLSWHSLEGRLVGAGEATSALAIGGDLSGEQSVAWELFSPIHRVLIVAVVASAAADLRKTRQIFQLQRSVELRDQLLSSMQQKLDSLCEQMNFMKDQVETVAFLEKEDKNMDSVATGLLSFQSQTRKSNDKSVLSGSWNSSIDLKDVAEKDSGQDEIFKMPDINNAEQEERRMSDLSDWCSSVTSSVEIQLNTLATEQDIYNLHKELEDKDITIKELATIARASDIASSKRISDLEDTIRRKNMIITKLKKDMVVLEQKVMHLTRLRRPSFSASNSNNTKLPVMANNVLYDMDSSTSPSSSDSDCPVERGQHQPEDLFSDTDENDAHQDDRDENVPLQDDIASRKTQVPSLVKANISLSRSTYGHPQQRPVTPLKENSMNQRAESTMALRPQQLVSAIGDKKNRRRFQSGPKDATPQKRWV</sequence>
<keyword evidence="3" id="KW-1185">Reference proteome</keyword>
<name>A0A3S3MDH6_9MAGN</name>
<feature type="compositionally biased region" description="Polar residues" evidence="1">
    <location>
        <begin position="424"/>
        <end position="433"/>
    </location>
</feature>
<dbReference type="OrthoDB" id="1894403at2759"/>
<protein>
    <submittedName>
        <fullName evidence="2">Uncharacterized protein</fullName>
    </submittedName>
</protein>
<feature type="region of interest" description="Disordered" evidence="1">
    <location>
        <begin position="339"/>
        <end position="395"/>
    </location>
</feature>
<accession>A0A3S3MDH6</accession>
<dbReference type="AlphaFoldDB" id="A0A3S3MDH6"/>
<feature type="compositionally biased region" description="Low complexity" evidence="1">
    <location>
        <begin position="340"/>
        <end position="353"/>
    </location>
</feature>
<evidence type="ECO:0000313" key="3">
    <source>
        <dbReference type="Proteomes" id="UP000283530"/>
    </source>
</evidence>
<dbReference type="EMBL" id="QPKB01000002">
    <property type="protein sequence ID" value="RWR77789.1"/>
    <property type="molecule type" value="Genomic_DNA"/>
</dbReference>